<dbReference type="SUPFAM" id="SSF51306">
    <property type="entry name" value="LexA/Signal peptidase"/>
    <property type="match status" value="1"/>
</dbReference>
<dbReference type="InterPro" id="IPR036286">
    <property type="entry name" value="LexA/Signal_pep-like_sf"/>
</dbReference>
<sequence>MKNRLIPVVGWAHAGTAVSYEQLPDSWVAKVPTECRDPKAFGVRLEGDSMESAGRIGFTEGDLLVAMPGEEAYSGCFVIARFANDGVTFRRFESTGDVIRLVPLNERYPVTQHTREEFSWIYPVWGRWSQLWK</sequence>
<dbReference type="Pfam" id="PF00717">
    <property type="entry name" value="Peptidase_S24"/>
    <property type="match status" value="1"/>
</dbReference>
<evidence type="ECO:0000313" key="2">
    <source>
        <dbReference type="EMBL" id="MCW1883995.1"/>
    </source>
</evidence>
<dbReference type="InterPro" id="IPR015927">
    <property type="entry name" value="Peptidase_S24_S26A/B/C"/>
</dbReference>
<evidence type="ECO:0000259" key="1">
    <source>
        <dbReference type="Pfam" id="PF00717"/>
    </source>
</evidence>
<name>A0ABT3FKB0_9BACT</name>
<dbReference type="EMBL" id="JAPDDS010000002">
    <property type="protein sequence ID" value="MCW1883995.1"/>
    <property type="molecule type" value="Genomic_DNA"/>
</dbReference>
<protein>
    <recommendedName>
        <fullName evidence="1">Peptidase S24/S26A/S26B/S26C domain-containing protein</fullName>
    </recommendedName>
</protein>
<dbReference type="CDD" id="cd06529">
    <property type="entry name" value="S24_LexA-like"/>
    <property type="match status" value="1"/>
</dbReference>
<accession>A0ABT3FKB0</accession>
<dbReference type="Proteomes" id="UP001207930">
    <property type="component" value="Unassembled WGS sequence"/>
</dbReference>
<comment type="caution">
    <text evidence="2">The sequence shown here is derived from an EMBL/GenBank/DDBJ whole genome shotgun (WGS) entry which is preliminary data.</text>
</comment>
<gene>
    <name evidence="2" type="ORF">OKA04_04595</name>
</gene>
<dbReference type="RefSeq" id="WP_264499954.1">
    <property type="nucleotide sequence ID" value="NZ_JAPDDS010000002.1"/>
</dbReference>
<organism evidence="2 3">
    <name type="scientific">Luteolibacter flavescens</name>
    <dbReference type="NCBI Taxonomy" id="1859460"/>
    <lineage>
        <taxon>Bacteria</taxon>
        <taxon>Pseudomonadati</taxon>
        <taxon>Verrucomicrobiota</taxon>
        <taxon>Verrucomicrobiia</taxon>
        <taxon>Verrucomicrobiales</taxon>
        <taxon>Verrucomicrobiaceae</taxon>
        <taxon>Luteolibacter</taxon>
    </lineage>
</organism>
<dbReference type="Gene3D" id="2.10.109.10">
    <property type="entry name" value="Umud Fragment, subunit A"/>
    <property type="match status" value="1"/>
</dbReference>
<feature type="domain" description="Peptidase S24/S26A/S26B/S26C" evidence="1">
    <location>
        <begin position="7"/>
        <end position="121"/>
    </location>
</feature>
<keyword evidence="3" id="KW-1185">Reference proteome</keyword>
<reference evidence="2 3" key="1">
    <citation type="submission" date="2022-10" db="EMBL/GenBank/DDBJ databases">
        <title>Luteolibacter flavescens strain MCCC 1K03193, whole genome shotgun sequencing project.</title>
        <authorList>
            <person name="Zhao G."/>
            <person name="Shen L."/>
        </authorList>
    </citation>
    <scope>NUCLEOTIDE SEQUENCE [LARGE SCALE GENOMIC DNA]</scope>
    <source>
        <strain evidence="2 3">MCCC 1K03193</strain>
    </source>
</reference>
<evidence type="ECO:0000313" key="3">
    <source>
        <dbReference type="Proteomes" id="UP001207930"/>
    </source>
</evidence>
<proteinExistence type="predicted"/>
<dbReference type="InterPro" id="IPR039418">
    <property type="entry name" value="LexA-like"/>
</dbReference>